<evidence type="ECO:0000313" key="1">
    <source>
        <dbReference type="EMBL" id="BBN21298.1"/>
    </source>
</evidence>
<name>A0A5A4UBI7_9AGAM</name>
<sequence>MKNLIAQYLFLNLPSPSKHQIDKSWTLSLYHFLVKCKLYFANCKEYLTKYFYKDQDNFTHLTKFGKVYDQNIKLKSIKDNYLYNFNDYSYDQVFKFTVTENFINNNNFEVIVLSFNHYINFLNHLYNEYNLFI</sequence>
<dbReference type="GeneID" id="41799575"/>
<dbReference type="EMBL" id="LC497415">
    <property type="protein sequence ID" value="BBN21298.1"/>
    <property type="molecule type" value="Genomic_DNA"/>
</dbReference>
<protein>
    <submittedName>
        <fullName evidence="1">Uncharacterized protein</fullName>
    </submittedName>
</protein>
<accession>A0A5A4UBI7</accession>
<organism evidence="1">
    <name type="scientific">Inonotus obliquus</name>
    <dbReference type="NCBI Taxonomy" id="167356"/>
    <lineage>
        <taxon>Eukaryota</taxon>
        <taxon>Fungi</taxon>
        <taxon>Dikarya</taxon>
        <taxon>Basidiomycota</taxon>
        <taxon>Agaricomycotina</taxon>
        <taxon>Agaricomycetes</taxon>
        <taxon>Hymenochaetales</taxon>
        <taxon>Hymenochaetaceae</taxon>
        <taxon>Inonotus</taxon>
    </lineage>
</organism>
<keyword evidence="1" id="KW-0496">Mitochondrion</keyword>
<dbReference type="AlphaFoldDB" id="A0A5A4UBI7"/>
<proteinExistence type="predicted"/>
<geneLocation type="mitochondrion" evidence="1"/>
<dbReference type="RefSeq" id="YP_009693772.1">
    <property type="nucleotide sequence ID" value="NC_044740.1"/>
</dbReference>
<reference evidence="1" key="1">
    <citation type="submission" date="2019-08" db="EMBL/GenBank/DDBJ databases">
        <title>The complete mitochondrial genome sequence of the medicinal mushroom, Inonotus obliquus.</title>
        <authorList>
            <person name="Agnestisia R."/>
            <person name="Ono A."/>
            <person name="Nakamura L."/>
            <person name="Chino R."/>
            <person name="Aiso H."/>
            <person name="Nezu I."/>
            <person name="Ishiguri H."/>
            <person name="Yokota S."/>
            <person name="Suzuki T."/>
        </authorList>
    </citation>
    <scope>NUCLEOTIDE SEQUENCE</scope>
    <source>
        <strain evidence="1">NBRC113408</strain>
    </source>
</reference>
<gene>
    <name evidence="1" type="primary">orf133</name>
</gene>